<sequence>MQKKFKSGTFLPDSLISCRTLYKANGFSNDDMSRPIIGVCNSFTDIVPGHRHLKELAEQVKYGVYRAGGTPVEFGCIAVCDGVCTTHSGARYSLPSRELVADSIETMARAHRLDGLVLIGSCDKTVPGMLMAAARLDIPCIFLAGGCMLGGQSFGGKRKSDSTSIEEAYGMYQVGKIDHDVLEDITELCCPTVGSCQHMATANSMCCMAEALGLSLPGSAAIPAVYNDRIRAALLSGETAVHMVLNGITSRDILTPKAIRNAIMVLMATGGSTNCVIHTLAIAHEIGLDSKTVMGWFEEYGNNIPLICRINPASKEFDAEDFYKAGGIPEVQRQMKPLLYNDCMTVTGKTIGENAAACRSLYPKNPEVITSLEKPFSTLAGLAIMHGNLAPDTAVAKPAAVAEEVRHFTGKAICFDSEDAVSDAIAKQLIKPGHVVVVRYEGPKGAPGMPEMFKPMKLLYGQGLNKCTALITDGRFSGTNNGCFVGHISPEAAAGGPIALIEDGDEVEIDIPNKKLELHVSDEELARRKAAFHYEPKEVDGYLKRYALHARSADQGGVIVD</sequence>
<evidence type="ECO:0000256" key="4">
    <source>
        <dbReference type="ARBA" id="ARBA00022714"/>
    </source>
</evidence>
<gene>
    <name evidence="19" type="primary">ilvD</name>
    <name evidence="19" type="ORF">WMO41_05065</name>
</gene>
<feature type="domain" description="Dihydroxy-acid/6-phosphogluconate dehydratase C-terminal" evidence="18">
    <location>
        <begin position="367"/>
        <end position="556"/>
    </location>
</feature>
<accession>A0ABV1HKC5</accession>
<organism evidence="19 20">
    <name type="scientific">Ventrimonas faecis</name>
    <dbReference type="NCBI Taxonomy" id="3133170"/>
    <lineage>
        <taxon>Bacteria</taxon>
        <taxon>Bacillati</taxon>
        <taxon>Bacillota</taxon>
        <taxon>Clostridia</taxon>
        <taxon>Lachnospirales</taxon>
        <taxon>Lachnospiraceae</taxon>
        <taxon>Ventrimonas</taxon>
    </lineage>
</organism>
<evidence type="ECO:0000256" key="16">
    <source>
        <dbReference type="NCBIfam" id="TIGR00110"/>
    </source>
</evidence>
<evidence type="ECO:0000313" key="20">
    <source>
        <dbReference type="Proteomes" id="UP001437460"/>
    </source>
</evidence>
<evidence type="ECO:0000256" key="3">
    <source>
        <dbReference type="ARBA" id="ARBA00022605"/>
    </source>
</evidence>
<evidence type="ECO:0000259" key="18">
    <source>
        <dbReference type="Pfam" id="PF24877"/>
    </source>
</evidence>
<evidence type="ECO:0000256" key="1">
    <source>
        <dbReference type="ARBA" id="ARBA00001946"/>
    </source>
</evidence>
<dbReference type="Pfam" id="PF24877">
    <property type="entry name" value="ILV_EDD_C"/>
    <property type="match status" value="1"/>
</dbReference>
<dbReference type="Pfam" id="PF00920">
    <property type="entry name" value="ILVD_EDD_N"/>
    <property type="match status" value="1"/>
</dbReference>
<protein>
    <recommendedName>
        <fullName evidence="14 16">Dihydroxy-acid dehydratase</fullName>
        <ecNumber evidence="14 16">4.2.1.9</ecNumber>
    </recommendedName>
</protein>
<dbReference type="InterPro" id="IPR056740">
    <property type="entry name" value="ILV_EDD_C"/>
</dbReference>
<keyword evidence="7" id="KW-0408">Iron</keyword>
<comment type="pathway">
    <text evidence="12">Amino-acid biosynthesis; L-valine biosynthesis; L-valine from pyruvate: step 3/4.</text>
</comment>
<dbReference type="SUPFAM" id="SSF52016">
    <property type="entry name" value="LeuD/IlvD-like"/>
    <property type="match status" value="1"/>
</dbReference>
<evidence type="ECO:0000256" key="6">
    <source>
        <dbReference type="ARBA" id="ARBA00022842"/>
    </source>
</evidence>
<evidence type="ECO:0000256" key="8">
    <source>
        <dbReference type="ARBA" id="ARBA00023014"/>
    </source>
</evidence>
<keyword evidence="3" id="KW-0028">Amino-acid biosynthesis</keyword>
<dbReference type="InterPro" id="IPR042096">
    <property type="entry name" value="Dihydro-acid_dehy_C"/>
</dbReference>
<comment type="similarity">
    <text evidence="2">Belongs to the IlvD/Edd family.</text>
</comment>
<dbReference type="SUPFAM" id="SSF143975">
    <property type="entry name" value="IlvD/EDD N-terminal domain-like"/>
    <property type="match status" value="1"/>
</dbReference>
<evidence type="ECO:0000256" key="2">
    <source>
        <dbReference type="ARBA" id="ARBA00006486"/>
    </source>
</evidence>
<dbReference type="EC" id="4.2.1.9" evidence="14 16"/>
<dbReference type="EMBL" id="JBBMFJ010000007">
    <property type="protein sequence ID" value="MEQ2562531.1"/>
    <property type="molecule type" value="Genomic_DNA"/>
</dbReference>
<dbReference type="NCBIfam" id="NF002068">
    <property type="entry name" value="PRK00911.1"/>
    <property type="match status" value="1"/>
</dbReference>
<comment type="cofactor">
    <cofactor evidence="1">
        <name>Mg(2+)</name>
        <dbReference type="ChEBI" id="CHEBI:18420"/>
    </cofactor>
</comment>
<evidence type="ECO:0000256" key="13">
    <source>
        <dbReference type="ARBA" id="ARBA00029437"/>
    </source>
</evidence>
<keyword evidence="9 19" id="KW-0456">Lyase</keyword>
<dbReference type="GO" id="GO:0004160">
    <property type="term" value="F:dihydroxy-acid dehydratase activity"/>
    <property type="evidence" value="ECO:0007669"/>
    <property type="project" value="UniProtKB-EC"/>
</dbReference>
<comment type="catalytic activity">
    <reaction evidence="11">
        <text>(2R)-2,3-dihydroxy-3-methylbutanoate = 3-methyl-2-oxobutanoate + H2O</text>
        <dbReference type="Rhea" id="RHEA:24809"/>
        <dbReference type="ChEBI" id="CHEBI:11851"/>
        <dbReference type="ChEBI" id="CHEBI:15377"/>
        <dbReference type="ChEBI" id="CHEBI:49072"/>
        <dbReference type="EC" id="4.2.1.9"/>
    </reaction>
    <physiologicalReaction direction="left-to-right" evidence="11">
        <dbReference type="Rhea" id="RHEA:24810"/>
    </physiologicalReaction>
</comment>
<evidence type="ECO:0000256" key="9">
    <source>
        <dbReference type="ARBA" id="ARBA00023239"/>
    </source>
</evidence>
<reference evidence="19 20" key="1">
    <citation type="submission" date="2024-03" db="EMBL/GenBank/DDBJ databases">
        <title>Human intestinal bacterial collection.</title>
        <authorList>
            <person name="Pauvert C."/>
            <person name="Hitch T.C.A."/>
            <person name="Clavel T."/>
        </authorList>
    </citation>
    <scope>NUCLEOTIDE SEQUENCE [LARGE SCALE GENOMIC DNA]</scope>
    <source>
        <strain evidence="19 20">CLA-AP-H27</strain>
    </source>
</reference>
<evidence type="ECO:0000256" key="12">
    <source>
        <dbReference type="ARBA" id="ARBA00029436"/>
    </source>
</evidence>
<keyword evidence="10" id="KW-0100">Branched-chain amino acid biosynthesis</keyword>
<dbReference type="InterPro" id="IPR020558">
    <property type="entry name" value="DiOHA_6PGluconate_deHydtase_CS"/>
</dbReference>
<feature type="domain" description="Dihydroxy-acid/6-phosphogluconate dehydratase N-terminal" evidence="17">
    <location>
        <begin position="34"/>
        <end position="354"/>
    </location>
</feature>
<dbReference type="NCBIfam" id="TIGR00110">
    <property type="entry name" value="ilvD"/>
    <property type="match status" value="1"/>
</dbReference>
<keyword evidence="4" id="KW-0001">2Fe-2S</keyword>
<comment type="caution">
    <text evidence="19">The sequence shown here is derived from an EMBL/GenBank/DDBJ whole genome shotgun (WGS) entry which is preliminary data.</text>
</comment>
<name>A0ABV1HKC5_9FIRM</name>
<dbReference type="PANTHER" id="PTHR43661:SF3">
    <property type="entry name" value="D-XYLONATE DEHYDRATASE YAGF-RELATED"/>
    <property type="match status" value="1"/>
</dbReference>
<evidence type="ECO:0000256" key="14">
    <source>
        <dbReference type="ARBA" id="ARBA00029490"/>
    </source>
</evidence>
<comment type="cofactor">
    <cofactor evidence="15">
        <name>[2Fe-2S] cluster</name>
        <dbReference type="ChEBI" id="CHEBI:190135"/>
    </cofactor>
</comment>
<dbReference type="Proteomes" id="UP001437460">
    <property type="component" value="Unassembled WGS sequence"/>
</dbReference>
<evidence type="ECO:0000256" key="5">
    <source>
        <dbReference type="ARBA" id="ARBA00022723"/>
    </source>
</evidence>
<evidence type="ECO:0000256" key="7">
    <source>
        <dbReference type="ARBA" id="ARBA00023004"/>
    </source>
</evidence>
<comment type="pathway">
    <text evidence="13">Amino-acid biosynthesis; L-isoleucine biosynthesis; L-isoleucine from 2-oxobutanoate: step 3/4.</text>
</comment>
<dbReference type="PANTHER" id="PTHR43661">
    <property type="entry name" value="D-XYLONATE DEHYDRATASE"/>
    <property type="match status" value="1"/>
</dbReference>
<dbReference type="Gene3D" id="3.50.30.80">
    <property type="entry name" value="IlvD/EDD C-terminal domain-like"/>
    <property type="match status" value="1"/>
</dbReference>
<dbReference type="RefSeq" id="WP_349228824.1">
    <property type="nucleotide sequence ID" value="NZ_JBBMFJ010000007.1"/>
</dbReference>
<keyword evidence="20" id="KW-1185">Reference proteome</keyword>
<keyword evidence="6" id="KW-0460">Magnesium</keyword>
<dbReference type="InterPro" id="IPR000581">
    <property type="entry name" value="ILV_EDD_N"/>
</dbReference>
<evidence type="ECO:0000313" key="19">
    <source>
        <dbReference type="EMBL" id="MEQ2562531.1"/>
    </source>
</evidence>
<keyword evidence="5" id="KW-0479">Metal-binding</keyword>
<dbReference type="InterPro" id="IPR004404">
    <property type="entry name" value="DihydroxyA_deHydtase"/>
</dbReference>
<dbReference type="InterPro" id="IPR037237">
    <property type="entry name" value="IlvD/EDD_N"/>
</dbReference>
<evidence type="ECO:0000259" key="17">
    <source>
        <dbReference type="Pfam" id="PF00920"/>
    </source>
</evidence>
<evidence type="ECO:0000256" key="10">
    <source>
        <dbReference type="ARBA" id="ARBA00023304"/>
    </source>
</evidence>
<dbReference type="PROSITE" id="PS00886">
    <property type="entry name" value="ILVD_EDD_1"/>
    <property type="match status" value="1"/>
</dbReference>
<evidence type="ECO:0000256" key="15">
    <source>
        <dbReference type="ARBA" id="ARBA00034078"/>
    </source>
</evidence>
<proteinExistence type="inferred from homology"/>
<evidence type="ECO:0000256" key="11">
    <source>
        <dbReference type="ARBA" id="ARBA00029304"/>
    </source>
</evidence>
<keyword evidence="8" id="KW-0411">Iron-sulfur</keyword>